<dbReference type="Gene3D" id="3.30.70.1860">
    <property type="entry name" value="Uncharacterised protein family Ycf54"/>
    <property type="match status" value="1"/>
</dbReference>
<evidence type="ECO:0000256" key="1">
    <source>
        <dbReference type="ARBA" id="ARBA00043978"/>
    </source>
</evidence>
<comment type="caution">
    <text evidence="2">The sequence shown here is derived from an EMBL/GenBank/DDBJ whole genome shotgun (WGS) entry which is preliminary data.</text>
</comment>
<dbReference type="EMBL" id="JALJOR010000001">
    <property type="protein sequence ID" value="KAK9829728.1"/>
    <property type="molecule type" value="Genomic_DNA"/>
</dbReference>
<keyword evidence="3" id="KW-1185">Reference proteome</keyword>
<dbReference type="PANTHER" id="PTHR35319:SF2">
    <property type="entry name" value="YCF54"/>
    <property type="match status" value="1"/>
</dbReference>
<sequence length="218" mass="24900">MAPITGFALQGQLQILPATAQLSTAQQRNTQLAGSRGSLQCKQFLSCRSTRQQAHLKLQRRESTTVQAVAAADQQIAKSTSTKDTWYAVVSNAEFMFNDVQNESFAEQLRERRRYFGEQNREPDFYLVPNPAWLDDKFPDKAKQVRRPSAALVSTDKVWITFMKLRLDRVLKLELGELSLEEVTKSTGPLPEFKKPDKWTAPYPPYKPGWWEVFMAGQ</sequence>
<dbReference type="AlphaFoldDB" id="A0AAW1R7E7"/>
<dbReference type="PANTHER" id="PTHR35319">
    <property type="match status" value="1"/>
</dbReference>
<evidence type="ECO:0000313" key="2">
    <source>
        <dbReference type="EMBL" id="KAK9829728.1"/>
    </source>
</evidence>
<dbReference type="InterPro" id="IPR038409">
    <property type="entry name" value="Ycf54-like_sf"/>
</dbReference>
<comment type="similarity">
    <text evidence="1">Belongs to the ycf54 family.</text>
</comment>
<dbReference type="Proteomes" id="UP001489004">
    <property type="component" value="Unassembled WGS sequence"/>
</dbReference>
<organism evidence="2 3">
    <name type="scientific">[Myrmecia] bisecta</name>
    <dbReference type="NCBI Taxonomy" id="41462"/>
    <lineage>
        <taxon>Eukaryota</taxon>
        <taxon>Viridiplantae</taxon>
        <taxon>Chlorophyta</taxon>
        <taxon>core chlorophytes</taxon>
        <taxon>Trebouxiophyceae</taxon>
        <taxon>Trebouxiales</taxon>
        <taxon>Trebouxiaceae</taxon>
        <taxon>Myrmecia</taxon>
    </lineage>
</organism>
<name>A0AAW1R7E7_9CHLO</name>
<dbReference type="Pfam" id="PF10674">
    <property type="entry name" value="Ycf54"/>
    <property type="match status" value="1"/>
</dbReference>
<accession>A0AAW1R7E7</accession>
<reference evidence="2 3" key="1">
    <citation type="journal article" date="2024" name="Nat. Commun.">
        <title>Phylogenomics reveals the evolutionary origins of lichenization in chlorophyte algae.</title>
        <authorList>
            <person name="Puginier C."/>
            <person name="Libourel C."/>
            <person name="Otte J."/>
            <person name="Skaloud P."/>
            <person name="Haon M."/>
            <person name="Grisel S."/>
            <person name="Petersen M."/>
            <person name="Berrin J.G."/>
            <person name="Delaux P.M."/>
            <person name="Dal Grande F."/>
            <person name="Keller J."/>
        </authorList>
    </citation>
    <scope>NUCLEOTIDE SEQUENCE [LARGE SCALE GENOMIC DNA]</scope>
    <source>
        <strain evidence="2 3">SAG 2043</strain>
    </source>
</reference>
<evidence type="ECO:0000313" key="3">
    <source>
        <dbReference type="Proteomes" id="UP001489004"/>
    </source>
</evidence>
<dbReference type="InterPro" id="IPR019616">
    <property type="entry name" value="Ycf54"/>
</dbReference>
<proteinExistence type="inferred from homology"/>
<gene>
    <name evidence="2" type="ORF">WJX72_007542</name>
</gene>
<protein>
    <submittedName>
        <fullName evidence="2">Uncharacterized protein</fullName>
    </submittedName>
</protein>